<feature type="region of interest" description="Disordered" evidence="2">
    <location>
        <begin position="986"/>
        <end position="1023"/>
    </location>
</feature>
<evidence type="ECO:0000313" key="3">
    <source>
        <dbReference type="EMBL" id="KIM25643.1"/>
    </source>
</evidence>
<dbReference type="OrthoDB" id="3261468at2759"/>
<feature type="compositionally biased region" description="Basic and acidic residues" evidence="2">
    <location>
        <begin position="1292"/>
        <end position="1301"/>
    </location>
</feature>
<evidence type="ECO:0000256" key="2">
    <source>
        <dbReference type="SAM" id="MobiDB-lite"/>
    </source>
</evidence>
<feature type="compositionally biased region" description="Low complexity" evidence="2">
    <location>
        <begin position="380"/>
        <end position="436"/>
    </location>
</feature>
<dbReference type="HOGENOM" id="CLU_271913_0_0_1"/>
<proteinExistence type="predicted"/>
<feature type="coiled-coil region" evidence="1">
    <location>
        <begin position="97"/>
        <end position="129"/>
    </location>
</feature>
<keyword evidence="1" id="KW-0175">Coiled coil</keyword>
<feature type="region of interest" description="Disordered" evidence="2">
    <location>
        <begin position="482"/>
        <end position="521"/>
    </location>
</feature>
<accession>A0A0C2WGY7</accession>
<feature type="region of interest" description="Disordered" evidence="2">
    <location>
        <begin position="844"/>
        <end position="931"/>
    </location>
</feature>
<dbReference type="EMBL" id="KN824312">
    <property type="protein sequence ID" value="KIM25643.1"/>
    <property type="molecule type" value="Genomic_DNA"/>
</dbReference>
<evidence type="ECO:0000313" key="4">
    <source>
        <dbReference type="Proteomes" id="UP000054097"/>
    </source>
</evidence>
<feature type="compositionally biased region" description="Low complexity" evidence="2">
    <location>
        <begin position="986"/>
        <end position="996"/>
    </location>
</feature>
<feature type="compositionally biased region" description="Pro residues" evidence="2">
    <location>
        <begin position="686"/>
        <end position="699"/>
    </location>
</feature>
<organism evidence="3 4">
    <name type="scientific">Serendipita vermifera MAFF 305830</name>
    <dbReference type="NCBI Taxonomy" id="933852"/>
    <lineage>
        <taxon>Eukaryota</taxon>
        <taxon>Fungi</taxon>
        <taxon>Dikarya</taxon>
        <taxon>Basidiomycota</taxon>
        <taxon>Agaricomycotina</taxon>
        <taxon>Agaricomycetes</taxon>
        <taxon>Sebacinales</taxon>
        <taxon>Serendipitaceae</taxon>
        <taxon>Serendipita</taxon>
    </lineage>
</organism>
<sequence length="1301" mass="139257">MQLQLFPPAPHPQILFSFTLPVLPPSLPFPAAYTAQLQLLLHTELEPPPSPYVLDKAVWAVHLIELVIFDLANRHVQVKMVDGACMEWTMRGEELLLNQVMEDVEASKNEAEREQREQERKDREEIAAAAAAASAAAAGASGTYLPLSQQHSVSDVGHGEKCSSSAKTPHRRSKSLFSSLLSALNLHSVTEASTSSSEYRIGCGRGRKDQLQSPSSGDVDGDEETFTYPAYAITALSTSEYTYPMRAQLATNDFPASKVLRRRARSTLVDCFRRWIIPTVRERLAWGCFPPFDAIYNDSLGDDYNGEGVKWGKMSKATNAYADWACRSMISRCERALRTASATAAMAVSQENTPTEERRSMDMMMMSANGTTSDKDSRRSSASSMPVSAISASSRASSSAEASEPDADAFAPSPAAPTFQSAASASTKASRRSSASIRHVATLKTALDRFKNLHEKLAMEAIGLADAHSGALHVLEARGRRRGWSATEGGGLGRSPLGTRPVVSSSSSSSPPNRWGLSSPDEHAYGSGSSFWELSIPLVRSTLGEISDTWEDWQMEWEMEKEFGSEGEDELDEEDFPGIISEFDTSGDSLLPRKPQSRKSDATASTTLDDEDPTECGHSGFSDSSSSEDEMDSDDVNDRSPTSPSELEESAVTVSVEGGVVRARRGRRTGVKARMGKYEDVRNELPPDPPLMALSPPPRGKFATRPSTSREAGIGSSPLHGETGAEKSTGRPPRSGRPARLQVPPAGSSHRREPASAAAYPDFAQSRVDDVEAGVFDEWDGVDDEDNVFGRPSNPAPGLPSGSDKSQRSKAFHMFDGLGILEQVGGAAEAAQAIGPAYVAANEVGVGYPPGLHGDLPSPPSSPKRAATLPDSPRRVSHYVSRDLPPTTEPAPPVVMEKDTKKTPRARPRLTLAFPDPPSHDPAKARSASLPYVRAYQPSEDLVGARPVEKDAPALLLDTPTAEHPSSTYPYTWEVNVLPPGIKVVGTVGVSGSSDVEQVPEVPSSTEASSGNTASTSSSSRPFNAVAKVFSKVRKVKPVLYVTPPLPSDDGAEKPPAPRRLQKLNRSKSWKDLSSGNLNVRPDNKRRKSADSVPTRSEPEAEPVPAPVPNATADTEAEAEEDGDKTVVLEGTPCLSPTSTLPSDLESGCTTPMLVSASSSAFSSPLSSVNSTALDIADMSAGSMDPALNLDGSETYDGIVMGSNAHVVTSGERRPIQEALFAEPMHYEAGSEGDGMSLDEALKLEPTTSACPVAGQKTLKRATSTTRFDRPPPPPRPPKSLKRSLSLNAFGKKSETPVAKE</sequence>
<feature type="region of interest" description="Disordered" evidence="2">
    <location>
        <begin position="197"/>
        <end position="220"/>
    </location>
</feature>
<evidence type="ECO:0000256" key="1">
    <source>
        <dbReference type="SAM" id="Coils"/>
    </source>
</evidence>
<feature type="region of interest" description="Disordered" evidence="2">
    <location>
        <begin position="1249"/>
        <end position="1301"/>
    </location>
</feature>
<feature type="region of interest" description="Disordered" evidence="2">
    <location>
        <begin position="579"/>
        <end position="809"/>
    </location>
</feature>
<gene>
    <name evidence="3" type="ORF">M408DRAFT_331018</name>
</gene>
<feature type="compositionally biased region" description="Basic residues" evidence="2">
    <location>
        <begin position="662"/>
        <end position="675"/>
    </location>
</feature>
<feature type="compositionally biased region" description="Low complexity" evidence="2">
    <location>
        <begin position="501"/>
        <end position="512"/>
    </location>
</feature>
<feature type="region of interest" description="Disordered" evidence="2">
    <location>
        <begin position="367"/>
        <end position="436"/>
    </location>
</feature>
<feature type="compositionally biased region" description="Low complexity" evidence="2">
    <location>
        <begin position="1004"/>
        <end position="1020"/>
    </location>
</feature>
<feature type="compositionally biased region" description="Acidic residues" evidence="2">
    <location>
        <begin position="771"/>
        <end position="787"/>
    </location>
</feature>
<feature type="region of interest" description="Disordered" evidence="2">
    <location>
        <begin position="1041"/>
        <end position="1146"/>
    </location>
</feature>
<feature type="compositionally biased region" description="Basic and acidic residues" evidence="2">
    <location>
        <begin position="676"/>
        <end position="685"/>
    </location>
</feature>
<reference evidence="3 4" key="1">
    <citation type="submission" date="2014-04" db="EMBL/GenBank/DDBJ databases">
        <authorList>
            <consortium name="DOE Joint Genome Institute"/>
            <person name="Kuo A."/>
            <person name="Zuccaro A."/>
            <person name="Kohler A."/>
            <person name="Nagy L.G."/>
            <person name="Floudas D."/>
            <person name="Copeland A."/>
            <person name="Barry K.W."/>
            <person name="Cichocki N."/>
            <person name="Veneault-Fourrey C."/>
            <person name="LaButti K."/>
            <person name="Lindquist E.A."/>
            <person name="Lipzen A."/>
            <person name="Lundell T."/>
            <person name="Morin E."/>
            <person name="Murat C."/>
            <person name="Sun H."/>
            <person name="Tunlid A."/>
            <person name="Henrissat B."/>
            <person name="Grigoriev I.V."/>
            <person name="Hibbett D.S."/>
            <person name="Martin F."/>
            <person name="Nordberg H.P."/>
            <person name="Cantor M.N."/>
            <person name="Hua S.X."/>
        </authorList>
    </citation>
    <scope>NUCLEOTIDE SEQUENCE [LARGE SCALE GENOMIC DNA]</scope>
    <source>
        <strain evidence="3 4">MAFF 305830</strain>
    </source>
</reference>
<keyword evidence="4" id="KW-1185">Reference proteome</keyword>
<name>A0A0C2WGY7_SERVB</name>
<dbReference type="Proteomes" id="UP000054097">
    <property type="component" value="Unassembled WGS sequence"/>
</dbReference>
<protein>
    <submittedName>
        <fullName evidence="3">Uncharacterized protein</fullName>
    </submittedName>
</protein>
<reference evidence="4" key="2">
    <citation type="submission" date="2015-01" db="EMBL/GenBank/DDBJ databases">
        <title>Evolutionary Origins and Diversification of the Mycorrhizal Mutualists.</title>
        <authorList>
            <consortium name="DOE Joint Genome Institute"/>
            <consortium name="Mycorrhizal Genomics Consortium"/>
            <person name="Kohler A."/>
            <person name="Kuo A."/>
            <person name="Nagy L.G."/>
            <person name="Floudas D."/>
            <person name="Copeland A."/>
            <person name="Barry K.W."/>
            <person name="Cichocki N."/>
            <person name="Veneault-Fourrey C."/>
            <person name="LaButti K."/>
            <person name="Lindquist E.A."/>
            <person name="Lipzen A."/>
            <person name="Lundell T."/>
            <person name="Morin E."/>
            <person name="Murat C."/>
            <person name="Riley R."/>
            <person name="Ohm R."/>
            <person name="Sun H."/>
            <person name="Tunlid A."/>
            <person name="Henrissat B."/>
            <person name="Grigoriev I.V."/>
            <person name="Hibbett D.S."/>
            <person name="Martin F."/>
        </authorList>
    </citation>
    <scope>NUCLEOTIDE SEQUENCE [LARGE SCALE GENOMIC DNA]</scope>
    <source>
        <strain evidence="4">MAFF 305830</strain>
    </source>
</reference>
<feature type="compositionally biased region" description="Acidic residues" evidence="2">
    <location>
        <begin position="626"/>
        <end position="635"/>
    </location>
</feature>